<dbReference type="KEGG" id="egl:EGR_05319"/>
<dbReference type="GeneID" id="36341034"/>
<dbReference type="InterPro" id="IPR038156">
    <property type="entry name" value="PCS_N_sf"/>
</dbReference>
<keyword evidence="2" id="KW-0104">Cadmium</keyword>
<accession>W6UFF6</accession>
<dbReference type="AlphaFoldDB" id="W6UFF6"/>
<protein>
    <recommendedName>
        <fullName evidence="1">glutathione gamma-glutamylcysteinyltransferase</fullName>
        <ecNumber evidence="1">2.3.2.15</ecNumber>
    </recommendedName>
</protein>
<feature type="region of interest" description="Disordered" evidence="5">
    <location>
        <begin position="33"/>
        <end position="56"/>
    </location>
</feature>
<name>W6UFF6_ECHGR</name>
<dbReference type="InterPro" id="IPR007719">
    <property type="entry name" value="PCS_N"/>
</dbReference>
<organism evidence="7 8">
    <name type="scientific">Echinococcus granulosus</name>
    <name type="common">Hydatid tapeworm</name>
    <dbReference type="NCBI Taxonomy" id="6210"/>
    <lineage>
        <taxon>Eukaryota</taxon>
        <taxon>Metazoa</taxon>
        <taxon>Spiralia</taxon>
        <taxon>Lophotrochozoa</taxon>
        <taxon>Platyhelminthes</taxon>
        <taxon>Cestoda</taxon>
        <taxon>Eucestoda</taxon>
        <taxon>Cyclophyllidea</taxon>
        <taxon>Taeniidae</taxon>
        <taxon>Echinococcus</taxon>
        <taxon>Echinococcus granulosus group</taxon>
    </lineage>
</organism>
<dbReference type="OrthoDB" id="448954at2759"/>
<comment type="caution">
    <text evidence="7">The sequence shown here is derived from an EMBL/GenBank/DDBJ whole genome shotgun (WGS) entry which is preliminary data.</text>
</comment>
<keyword evidence="3" id="KW-0808">Transferase</keyword>
<reference evidence="7 8" key="1">
    <citation type="journal article" date="2013" name="Nat. Genet.">
        <title>The genome of the hydatid tapeworm Echinococcus granulosus.</title>
        <authorList>
            <person name="Zheng H."/>
            <person name="Zhang W."/>
            <person name="Zhang L."/>
            <person name="Zhang Z."/>
            <person name="Li J."/>
            <person name="Lu G."/>
            <person name="Zhu Y."/>
            <person name="Wang Y."/>
            <person name="Huang Y."/>
            <person name="Liu J."/>
            <person name="Kang H."/>
            <person name="Chen J."/>
            <person name="Wang L."/>
            <person name="Chen A."/>
            <person name="Yu S."/>
            <person name="Gao Z."/>
            <person name="Jin L."/>
            <person name="Gu W."/>
            <person name="Wang Z."/>
            <person name="Zhao L."/>
            <person name="Shi B."/>
            <person name="Wen H."/>
            <person name="Lin R."/>
            <person name="Jones M.K."/>
            <person name="Brejova B."/>
            <person name="Vinar T."/>
            <person name="Zhao G."/>
            <person name="McManus D.P."/>
            <person name="Chen Z."/>
            <person name="Zhou Y."/>
            <person name="Wang S."/>
        </authorList>
    </citation>
    <scope>NUCLEOTIDE SEQUENCE [LARGE SCALE GENOMIC DNA]</scope>
</reference>
<dbReference type="EC" id="2.3.2.15" evidence="1"/>
<dbReference type="RefSeq" id="XP_024351039.1">
    <property type="nucleotide sequence ID" value="XM_024494568.1"/>
</dbReference>
<evidence type="ECO:0000256" key="1">
    <source>
        <dbReference type="ARBA" id="ARBA00012468"/>
    </source>
</evidence>
<feature type="region of interest" description="Disordered" evidence="5">
    <location>
        <begin position="292"/>
        <end position="315"/>
    </location>
</feature>
<keyword evidence="8" id="KW-1185">Reference proteome</keyword>
<dbReference type="InterPro" id="IPR038765">
    <property type="entry name" value="Papain-like_cys_pep_sf"/>
</dbReference>
<sequence>MGSSTTVLELPLTRMRQLLGGRVAAVAVSLSSSPPSRLYSSTSDNPSHKASLVAPPQEPRQFYRRPLPASCIAFGTAEGRQLFKEALEMGFLECFFDLVPQLRTQVQPSYCGLSAMVMVLNSFEMDPGRVWKAPWRWYHEDMLTCCLSSEDLLTHGITLDQFQSIAKCNGLNVDLRQPTSPGETVETFRSSLLNICSQSLSTSGTILVVSYDRKAVKQTGNGHYALVSGYHPKRDLILVLETAAFKYPSHWAPLTAIYNGMCSLDNVTGRPRGYMFITKAFHARTGLLSPYPHGPAAPDADARDPSAQQPLSANDPPSALAKVAPYVSQLINQLTLFCLPDTVYQAFSSSASLLDLESAGGRLRAVADEWSAYLSSTSLESLGKTCCCLLQSHNQERGQSLSRGQREPYSALGPGNCSPILTSTSPPQIGPAHRCDCPCLVDILLDRLLALLVKHRPPNFFFSCQPLWAESSPSASSTNETATQVVFELVSSAAGRRARLALERLQHRSYEWLTSDSGGPLTYRAAPTSGLGLRGTVAAAGSSVPYRRPACALPLVTDPKIRATSLLTAFLLAFPYHTVPHRSSTTGDATTADDGGSEQALVGVLKSSHHLLYHLPLLPGQTCFAVLTPGTRNELTTLSNILAQLVTTRRSPGSRCIENAVD</sequence>
<dbReference type="GO" id="GO:0010273">
    <property type="term" value="P:detoxification of copper ion"/>
    <property type="evidence" value="ECO:0007669"/>
    <property type="project" value="TreeGrafter"/>
</dbReference>
<dbReference type="EMBL" id="APAU02000038">
    <property type="protein sequence ID" value="EUB59843.1"/>
    <property type="molecule type" value="Genomic_DNA"/>
</dbReference>
<evidence type="ECO:0000313" key="8">
    <source>
        <dbReference type="Proteomes" id="UP000019149"/>
    </source>
</evidence>
<dbReference type="Pfam" id="PF05023">
    <property type="entry name" value="Phytochelatin"/>
    <property type="match status" value="1"/>
</dbReference>
<dbReference type="Gene3D" id="3.90.70.30">
    <property type="entry name" value="Phytochelatin synthase, N-terminal domain"/>
    <property type="match status" value="1"/>
</dbReference>
<feature type="domain" description="Peptidase C83" evidence="6">
    <location>
        <begin position="57"/>
        <end position="282"/>
    </location>
</feature>
<dbReference type="SUPFAM" id="SSF54001">
    <property type="entry name" value="Cysteine proteinases"/>
    <property type="match status" value="1"/>
</dbReference>
<evidence type="ECO:0000256" key="4">
    <source>
        <dbReference type="ARBA" id="ARBA00022723"/>
    </source>
</evidence>
<dbReference type="OMA" id="YHEDMLT"/>
<dbReference type="FunFam" id="3.90.70.30:FF:000001">
    <property type="entry name" value="Glutathione gamma-glutamylcysteinyltransferase 1"/>
    <property type="match status" value="1"/>
</dbReference>
<dbReference type="PROSITE" id="PS51443">
    <property type="entry name" value="PCS"/>
    <property type="match status" value="1"/>
</dbReference>
<keyword evidence="4" id="KW-0479">Metal-binding</keyword>
<evidence type="ECO:0000259" key="6">
    <source>
        <dbReference type="PROSITE" id="PS51443"/>
    </source>
</evidence>
<dbReference type="PANTHER" id="PTHR33447:SF2">
    <property type="entry name" value="GLUTATHIONE GAMMA-GLUTAMYLCYSTEINYLTRANSFERASE"/>
    <property type="match status" value="1"/>
</dbReference>
<proteinExistence type="predicted"/>
<dbReference type="GO" id="GO:0046938">
    <property type="term" value="P:phytochelatin biosynthetic process"/>
    <property type="evidence" value="ECO:0007669"/>
    <property type="project" value="InterPro"/>
</dbReference>
<evidence type="ECO:0000256" key="2">
    <source>
        <dbReference type="ARBA" id="ARBA00022539"/>
    </source>
</evidence>
<dbReference type="InterPro" id="IPR040409">
    <property type="entry name" value="PCS-like"/>
</dbReference>
<dbReference type="Proteomes" id="UP000019149">
    <property type="component" value="Unassembled WGS sequence"/>
</dbReference>
<dbReference type="GO" id="GO:0098849">
    <property type="term" value="P:cellular detoxification of cadmium ion"/>
    <property type="evidence" value="ECO:0007669"/>
    <property type="project" value="TreeGrafter"/>
</dbReference>
<dbReference type="GO" id="GO:0016756">
    <property type="term" value="F:glutathione gamma-glutamylcysteinyltransferase activity"/>
    <property type="evidence" value="ECO:0007669"/>
    <property type="project" value="UniProtKB-EC"/>
</dbReference>
<dbReference type="GO" id="GO:0046872">
    <property type="term" value="F:metal ion binding"/>
    <property type="evidence" value="ECO:0007669"/>
    <property type="project" value="UniProtKB-KW"/>
</dbReference>
<evidence type="ECO:0000313" key="7">
    <source>
        <dbReference type="EMBL" id="EUB59843.1"/>
    </source>
</evidence>
<gene>
    <name evidence="7" type="ORF">EGR_05319</name>
</gene>
<dbReference type="PANTHER" id="PTHR33447">
    <property type="entry name" value="GLUTATHIONE GAMMA-GLUTAMYLCYSTEINYLTRANSFERASE"/>
    <property type="match status" value="1"/>
</dbReference>
<evidence type="ECO:0000256" key="5">
    <source>
        <dbReference type="SAM" id="MobiDB-lite"/>
    </source>
</evidence>
<dbReference type="CTD" id="36341034"/>
<evidence type="ECO:0000256" key="3">
    <source>
        <dbReference type="ARBA" id="ARBA00022679"/>
    </source>
</evidence>